<dbReference type="Proteomes" id="UP000280792">
    <property type="component" value="Unassembled WGS sequence"/>
</dbReference>
<dbReference type="AlphaFoldDB" id="A0A3P3VTS1"/>
<organism evidence="1 2">
    <name type="scientific">Aestuariirhabdus litorea</name>
    <dbReference type="NCBI Taxonomy" id="2528527"/>
    <lineage>
        <taxon>Bacteria</taxon>
        <taxon>Pseudomonadati</taxon>
        <taxon>Pseudomonadota</taxon>
        <taxon>Gammaproteobacteria</taxon>
        <taxon>Oceanospirillales</taxon>
        <taxon>Aestuariirhabdaceae</taxon>
        <taxon>Aestuariirhabdus</taxon>
    </lineage>
</organism>
<comment type="caution">
    <text evidence="1">The sequence shown here is derived from an EMBL/GenBank/DDBJ whole genome shotgun (WGS) entry which is preliminary data.</text>
</comment>
<dbReference type="InterPro" id="IPR021363">
    <property type="entry name" value="DUF2835"/>
</dbReference>
<evidence type="ECO:0000313" key="2">
    <source>
        <dbReference type="Proteomes" id="UP000280792"/>
    </source>
</evidence>
<evidence type="ECO:0000313" key="1">
    <source>
        <dbReference type="EMBL" id="RRJ84849.1"/>
    </source>
</evidence>
<dbReference type="Pfam" id="PF11197">
    <property type="entry name" value="DUF2835"/>
    <property type="match status" value="1"/>
</dbReference>
<protein>
    <submittedName>
        <fullName evidence="1">DUF2835 family protein</fullName>
    </submittedName>
</protein>
<accession>A0A3P3VTS1</accession>
<name>A0A3P3VTS1_9GAMM</name>
<reference evidence="1 2" key="1">
    <citation type="submission" date="2018-08" db="EMBL/GenBank/DDBJ databases">
        <authorList>
            <person name="Khan S.A."/>
        </authorList>
    </citation>
    <scope>NUCLEOTIDE SEQUENCE [LARGE SCALE GENOMIC DNA]</scope>
    <source>
        <strain evidence="1 2">GTF-13</strain>
    </source>
</reference>
<proteinExistence type="predicted"/>
<dbReference type="RefSeq" id="WP_125015281.1">
    <property type="nucleotide sequence ID" value="NZ_QWEZ01000001.1"/>
</dbReference>
<keyword evidence="2" id="KW-1185">Reference proteome</keyword>
<gene>
    <name evidence="1" type="ORF">D0544_07105</name>
</gene>
<reference evidence="1 2" key="2">
    <citation type="submission" date="2018-12" db="EMBL/GenBank/DDBJ databases">
        <title>Simiduia agarivorans gen. nov., sp. nov., a marine, agarolytic bacterium isolated from shallow coastal water from Keelung, Taiwan.</title>
        <authorList>
            <person name="Shieh W.Y."/>
        </authorList>
    </citation>
    <scope>NUCLEOTIDE SEQUENCE [LARGE SCALE GENOMIC DNA]</scope>
    <source>
        <strain evidence="1 2">GTF-13</strain>
    </source>
</reference>
<dbReference type="EMBL" id="QWEZ01000001">
    <property type="protein sequence ID" value="RRJ84849.1"/>
    <property type="molecule type" value="Genomic_DNA"/>
</dbReference>
<sequence>MQSVIVDIQIPAQQYQAHYAGVIRQIHARTADGRSVRFPSEILRPFVTHDGVAGRFRIDFDEQGRFQQIERL</sequence>